<feature type="transmembrane region" description="Helical" evidence="2">
    <location>
        <begin position="202"/>
        <end position="219"/>
    </location>
</feature>
<feature type="transmembrane region" description="Helical" evidence="2">
    <location>
        <begin position="80"/>
        <end position="101"/>
    </location>
</feature>
<keyword evidence="2" id="KW-1133">Transmembrane helix</keyword>
<organism evidence="3 4">
    <name type="scientific">Clydaea vesicula</name>
    <dbReference type="NCBI Taxonomy" id="447962"/>
    <lineage>
        <taxon>Eukaryota</taxon>
        <taxon>Fungi</taxon>
        <taxon>Fungi incertae sedis</taxon>
        <taxon>Chytridiomycota</taxon>
        <taxon>Chytridiomycota incertae sedis</taxon>
        <taxon>Chytridiomycetes</taxon>
        <taxon>Lobulomycetales</taxon>
        <taxon>Lobulomycetaceae</taxon>
        <taxon>Clydaea</taxon>
    </lineage>
</organism>
<feature type="transmembrane region" description="Helical" evidence="2">
    <location>
        <begin position="163"/>
        <end position="182"/>
    </location>
</feature>
<evidence type="ECO:0000313" key="3">
    <source>
        <dbReference type="EMBL" id="KAJ3203781.1"/>
    </source>
</evidence>
<feature type="transmembrane region" description="Helical" evidence="2">
    <location>
        <begin position="239"/>
        <end position="262"/>
    </location>
</feature>
<dbReference type="EMBL" id="JADGJW010001381">
    <property type="protein sequence ID" value="KAJ3203781.1"/>
    <property type="molecule type" value="Genomic_DNA"/>
</dbReference>
<gene>
    <name evidence="3" type="ORF">HK099_001378</name>
</gene>
<keyword evidence="4" id="KW-1185">Reference proteome</keyword>
<keyword evidence="2" id="KW-0812">Transmembrane</keyword>
<feature type="compositionally biased region" description="Low complexity" evidence="1">
    <location>
        <begin position="294"/>
        <end position="303"/>
    </location>
</feature>
<keyword evidence="2" id="KW-0472">Membrane</keyword>
<evidence type="ECO:0000256" key="1">
    <source>
        <dbReference type="SAM" id="MobiDB-lite"/>
    </source>
</evidence>
<name>A0AAD5TTW0_9FUNG</name>
<evidence type="ECO:0000256" key="2">
    <source>
        <dbReference type="SAM" id="Phobius"/>
    </source>
</evidence>
<accession>A0AAD5TTW0</accession>
<proteinExistence type="predicted"/>
<comment type="caution">
    <text evidence="3">The sequence shown here is derived from an EMBL/GenBank/DDBJ whole genome shotgun (WGS) entry which is preliminary data.</text>
</comment>
<feature type="transmembrane region" description="Helical" evidence="2">
    <location>
        <begin position="121"/>
        <end position="143"/>
    </location>
</feature>
<dbReference type="Proteomes" id="UP001211065">
    <property type="component" value="Unassembled WGS sequence"/>
</dbReference>
<protein>
    <submittedName>
        <fullName evidence="3">Uncharacterized protein</fullName>
    </submittedName>
</protein>
<reference evidence="3" key="1">
    <citation type="submission" date="2020-05" db="EMBL/GenBank/DDBJ databases">
        <title>Phylogenomic resolution of chytrid fungi.</title>
        <authorList>
            <person name="Stajich J.E."/>
            <person name="Amses K."/>
            <person name="Simmons R."/>
            <person name="Seto K."/>
            <person name="Myers J."/>
            <person name="Bonds A."/>
            <person name="Quandt C.A."/>
            <person name="Barry K."/>
            <person name="Liu P."/>
            <person name="Grigoriev I."/>
            <person name="Longcore J.E."/>
            <person name="James T.Y."/>
        </authorList>
    </citation>
    <scope>NUCLEOTIDE SEQUENCE</scope>
    <source>
        <strain evidence="3">JEL0476</strain>
    </source>
</reference>
<evidence type="ECO:0000313" key="4">
    <source>
        <dbReference type="Proteomes" id="UP001211065"/>
    </source>
</evidence>
<feature type="region of interest" description="Disordered" evidence="1">
    <location>
        <begin position="273"/>
        <end position="303"/>
    </location>
</feature>
<sequence>MNATEYLINLKKWDVETSTRWSCNNVAPQLLAILFLFQMNSNLNRNLLLAAAVAKLETGIVYFCFTYTTIFHKVVGQTYGLWGTVMIALCTPGWLISETFVILSNIVRCYYICGDQKYKRVYIGFGIALLILETAWRIIGVAIPQNVDRAQIAWLNTATWGTNTAADLVVCVRIFFCTFSNIRNEFTLKNTRSIYKIILRSAEVRIIFLILPTVILSVFNYEKEHLEEYLGDPLIVTTILAHNLSAFYFENSPLIFTIDLLLSKMKLTEINNTPSTTTNAKSTTSNCDKKQVQSSASASANEV</sequence>
<dbReference type="AlphaFoldDB" id="A0AAD5TTW0"/>
<feature type="transmembrane region" description="Helical" evidence="2">
    <location>
        <begin position="47"/>
        <end position="68"/>
    </location>
</feature>
<feature type="compositionally biased region" description="Low complexity" evidence="1">
    <location>
        <begin position="273"/>
        <end position="286"/>
    </location>
</feature>